<feature type="region of interest" description="Disordered" evidence="9">
    <location>
        <begin position="267"/>
        <end position="304"/>
    </location>
</feature>
<dbReference type="PANTHER" id="PTHR22937:SF65">
    <property type="entry name" value="E3 UBIQUITIN-PROTEIN LIGASE ARK2C"/>
    <property type="match status" value="1"/>
</dbReference>
<evidence type="ECO:0000256" key="9">
    <source>
        <dbReference type="SAM" id="MobiDB-lite"/>
    </source>
</evidence>
<dbReference type="EMBL" id="CAMXCT010003068">
    <property type="protein sequence ID" value="CAI4002236.1"/>
    <property type="molecule type" value="Genomic_DNA"/>
</dbReference>
<keyword evidence="10" id="KW-0812">Transmembrane</keyword>
<evidence type="ECO:0000256" key="2">
    <source>
        <dbReference type="ARBA" id="ARBA00012483"/>
    </source>
</evidence>
<dbReference type="EMBL" id="CAMXCT020003068">
    <property type="protein sequence ID" value="CAL1155611.1"/>
    <property type="molecule type" value="Genomic_DNA"/>
</dbReference>
<keyword evidence="7" id="KW-0862">Zinc</keyword>
<comment type="caution">
    <text evidence="12">The sequence shown here is derived from an EMBL/GenBank/DDBJ whole genome shotgun (WGS) entry which is preliminary data.</text>
</comment>
<evidence type="ECO:0000256" key="5">
    <source>
        <dbReference type="ARBA" id="ARBA00022771"/>
    </source>
</evidence>
<dbReference type="EMBL" id="CAMXCT030003068">
    <property type="protein sequence ID" value="CAL4789548.1"/>
    <property type="molecule type" value="Genomic_DNA"/>
</dbReference>
<dbReference type="InterPro" id="IPR045191">
    <property type="entry name" value="MBR1/2-like"/>
</dbReference>
<feature type="transmembrane region" description="Helical" evidence="10">
    <location>
        <begin position="142"/>
        <end position="162"/>
    </location>
</feature>
<comment type="catalytic activity">
    <reaction evidence="1">
        <text>S-ubiquitinyl-[E2 ubiquitin-conjugating enzyme]-L-cysteine + [acceptor protein]-L-lysine = [E2 ubiquitin-conjugating enzyme]-L-cysteine + N(6)-ubiquitinyl-[acceptor protein]-L-lysine.</text>
        <dbReference type="EC" id="2.3.2.27"/>
    </reaction>
</comment>
<accession>A0A9P1D594</accession>
<evidence type="ECO:0000313" key="13">
    <source>
        <dbReference type="EMBL" id="CAL1155611.1"/>
    </source>
</evidence>
<keyword evidence="6" id="KW-0833">Ubl conjugation pathway</keyword>
<feature type="transmembrane region" description="Helical" evidence="10">
    <location>
        <begin position="56"/>
        <end position="83"/>
    </location>
</feature>
<evidence type="ECO:0000313" key="14">
    <source>
        <dbReference type="Proteomes" id="UP001152797"/>
    </source>
</evidence>
<evidence type="ECO:0000256" key="10">
    <source>
        <dbReference type="SAM" id="Phobius"/>
    </source>
</evidence>
<evidence type="ECO:0000256" key="8">
    <source>
        <dbReference type="PROSITE-ProRule" id="PRU00175"/>
    </source>
</evidence>
<dbReference type="Gene3D" id="3.30.40.10">
    <property type="entry name" value="Zinc/RING finger domain, C3HC4 (zinc finger)"/>
    <property type="match status" value="1"/>
</dbReference>
<dbReference type="SMART" id="SM00184">
    <property type="entry name" value="RING"/>
    <property type="match status" value="1"/>
</dbReference>
<dbReference type="AlphaFoldDB" id="A0A9P1D594"/>
<evidence type="ECO:0000256" key="6">
    <source>
        <dbReference type="ARBA" id="ARBA00022786"/>
    </source>
</evidence>
<dbReference type="GO" id="GO:0061630">
    <property type="term" value="F:ubiquitin protein ligase activity"/>
    <property type="evidence" value="ECO:0007669"/>
    <property type="project" value="UniProtKB-EC"/>
</dbReference>
<evidence type="ECO:0000256" key="3">
    <source>
        <dbReference type="ARBA" id="ARBA00022679"/>
    </source>
</evidence>
<evidence type="ECO:0000259" key="11">
    <source>
        <dbReference type="PROSITE" id="PS50089"/>
    </source>
</evidence>
<dbReference type="Proteomes" id="UP001152797">
    <property type="component" value="Unassembled WGS sequence"/>
</dbReference>
<proteinExistence type="predicted"/>
<feature type="domain" description="RING-type" evidence="11">
    <location>
        <begin position="216"/>
        <end position="254"/>
    </location>
</feature>
<keyword evidence="10" id="KW-0472">Membrane</keyword>
<feature type="compositionally biased region" description="Low complexity" evidence="9">
    <location>
        <begin position="285"/>
        <end position="297"/>
    </location>
</feature>
<organism evidence="12">
    <name type="scientific">Cladocopium goreaui</name>
    <dbReference type="NCBI Taxonomy" id="2562237"/>
    <lineage>
        <taxon>Eukaryota</taxon>
        <taxon>Sar</taxon>
        <taxon>Alveolata</taxon>
        <taxon>Dinophyceae</taxon>
        <taxon>Suessiales</taxon>
        <taxon>Symbiodiniaceae</taxon>
        <taxon>Cladocopium</taxon>
    </lineage>
</organism>
<keyword evidence="5 8" id="KW-0863">Zinc-finger</keyword>
<dbReference type="GO" id="GO:0008270">
    <property type="term" value="F:zinc ion binding"/>
    <property type="evidence" value="ECO:0007669"/>
    <property type="project" value="UniProtKB-KW"/>
</dbReference>
<dbReference type="Pfam" id="PF13639">
    <property type="entry name" value="zf-RING_2"/>
    <property type="match status" value="1"/>
</dbReference>
<keyword evidence="10" id="KW-1133">Transmembrane helix</keyword>
<evidence type="ECO:0000313" key="12">
    <source>
        <dbReference type="EMBL" id="CAI4002236.1"/>
    </source>
</evidence>
<evidence type="ECO:0000256" key="4">
    <source>
        <dbReference type="ARBA" id="ARBA00022723"/>
    </source>
</evidence>
<keyword evidence="14" id="KW-1185">Reference proteome</keyword>
<evidence type="ECO:0000256" key="1">
    <source>
        <dbReference type="ARBA" id="ARBA00000900"/>
    </source>
</evidence>
<dbReference type="OrthoDB" id="439514at2759"/>
<keyword evidence="4" id="KW-0479">Metal-binding</keyword>
<dbReference type="EC" id="2.3.2.27" evidence="2"/>
<evidence type="ECO:0000256" key="7">
    <source>
        <dbReference type="ARBA" id="ARBA00022833"/>
    </source>
</evidence>
<dbReference type="InterPro" id="IPR001841">
    <property type="entry name" value="Znf_RING"/>
</dbReference>
<dbReference type="PANTHER" id="PTHR22937">
    <property type="entry name" value="E3 UBIQUITIN-PROTEIN LIGASE RNF165"/>
    <property type="match status" value="1"/>
</dbReference>
<sequence length="304" mass="34634">MASTATIDPVMALMGWHGEPLLLRRLKYHVAESALEITAIIVCMYLSDKSLQPKGLFIRLLCLPMAVASLKLFWSLQLTWSYLRMKSADASTMLRRMGCLHTRSHWSCSVAMFTCFSCLLMVWHAIVLLLMFCYDYTPEQVFAVRCLMGSSGLFVVLNWIFWRDFVRHYRETQEDEGLDFVDLYKLQLLCKMYQSKVIRSRKARDVQGDASTPLSCTICLEEFGAAENVSQLPCGHCFHTACINKWVLEDWRCPFRCPLEVPRSMKAQQAWPPQEAARDVDLEAADAAAPDAPPSETAPRDGRV</sequence>
<dbReference type="SUPFAM" id="SSF57850">
    <property type="entry name" value="RING/U-box"/>
    <property type="match status" value="1"/>
</dbReference>
<dbReference type="PROSITE" id="PS50089">
    <property type="entry name" value="ZF_RING_2"/>
    <property type="match status" value="1"/>
</dbReference>
<gene>
    <name evidence="12" type="ORF">C1SCF055_LOCUS28205</name>
</gene>
<reference evidence="12" key="1">
    <citation type="submission" date="2022-10" db="EMBL/GenBank/DDBJ databases">
        <authorList>
            <person name="Chen Y."/>
            <person name="Dougan E. K."/>
            <person name="Chan C."/>
            <person name="Rhodes N."/>
            <person name="Thang M."/>
        </authorList>
    </citation>
    <scope>NUCLEOTIDE SEQUENCE</scope>
</reference>
<name>A0A9P1D594_9DINO</name>
<keyword evidence="3" id="KW-0808">Transferase</keyword>
<dbReference type="InterPro" id="IPR013083">
    <property type="entry name" value="Znf_RING/FYVE/PHD"/>
</dbReference>
<feature type="transmembrane region" description="Helical" evidence="10">
    <location>
        <begin position="104"/>
        <end position="130"/>
    </location>
</feature>
<protein>
    <recommendedName>
        <fullName evidence="2">RING-type E3 ubiquitin transferase</fullName>
        <ecNumber evidence="2">2.3.2.27</ecNumber>
    </recommendedName>
</protein>
<reference evidence="13" key="2">
    <citation type="submission" date="2024-04" db="EMBL/GenBank/DDBJ databases">
        <authorList>
            <person name="Chen Y."/>
            <person name="Shah S."/>
            <person name="Dougan E. K."/>
            <person name="Thang M."/>
            <person name="Chan C."/>
        </authorList>
    </citation>
    <scope>NUCLEOTIDE SEQUENCE [LARGE SCALE GENOMIC DNA]</scope>
</reference>